<dbReference type="SUPFAM" id="SSF103486">
    <property type="entry name" value="V-type ATP synthase subunit C"/>
    <property type="match status" value="1"/>
</dbReference>
<dbReference type="InterPro" id="IPR044911">
    <property type="entry name" value="V-type_ATPase_csu/dsu_dom_3"/>
</dbReference>
<dbReference type="PANTHER" id="PTHR38682:SF1">
    <property type="entry name" value="V-TYPE ATP SYNTHASE SUBUNIT C"/>
    <property type="match status" value="1"/>
</dbReference>
<evidence type="ECO:0000256" key="1">
    <source>
        <dbReference type="ARBA" id="ARBA00006709"/>
    </source>
</evidence>
<keyword evidence="5" id="KW-1185">Reference proteome</keyword>
<evidence type="ECO:0000313" key="5">
    <source>
        <dbReference type="Proteomes" id="UP001198182"/>
    </source>
</evidence>
<dbReference type="GO" id="GO:0046961">
    <property type="term" value="F:proton-transporting ATPase activity, rotational mechanism"/>
    <property type="evidence" value="ECO:0007669"/>
    <property type="project" value="InterPro"/>
</dbReference>
<dbReference type="Gene3D" id="1.10.132.50">
    <property type="entry name" value="ATP synthase (C/AC39) subunit, domain 3"/>
    <property type="match status" value="1"/>
</dbReference>
<comment type="caution">
    <text evidence="4">The sequence shown here is derived from an EMBL/GenBank/DDBJ whole genome shotgun (WGS) entry which is preliminary data.</text>
</comment>
<dbReference type="Proteomes" id="UP001198182">
    <property type="component" value="Unassembled WGS sequence"/>
</dbReference>
<evidence type="ECO:0000256" key="3">
    <source>
        <dbReference type="ARBA" id="ARBA00023065"/>
    </source>
</evidence>
<dbReference type="InterPro" id="IPR035067">
    <property type="entry name" value="V-type_ATPase_csu/dsu"/>
</dbReference>
<evidence type="ECO:0000313" key="4">
    <source>
        <dbReference type="EMBL" id="MCC2229872.1"/>
    </source>
</evidence>
<dbReference type="RefSeq" id="WP_308452658.1">
    <property type="nucleotide sequence ID" value="NZ_JAJEQR010000005.1"/>
</dbReference>
<reference evidence="4" key="1">
    <citation type="submission" date="2021-10" db="EMBL/GenBank/DDBJ databases">
        <title>Anaerobic single-cell dispensing facilitates the cultivation of human gut bacteria.</title>
        <authorList>
            <person name="Afrizal A."/>
        </authorList>
    </citation>
    <scope>NUCLEOTIDE SEQUENCE</scope>
    <source>
        <strain evidence="4">CLA-AA-H215</strain>
    </source>
</reference>
<dbReference type="EMBL" id="JAJEQR010000005">
    <property type="protein sequence ID" value="MCC2229872.1"/>
    <property type="molecule type" value="Genomic_DNA"/>
</dbReference>
<name>A0AAE3E8J0_9FIRM</name>
<dbReference type="AlphaFoldDB" id="A0AAE3E8J0"/>
<organism evidence="4 5">
    <name type="scientific">Hominifimenecus microfluidus</name>
    <dbReference type="NCBI Taxonomy" id="2885348"/>
    <lineage>
        <taxon>Bacteria</taxon>
        <taxon>Bacillati</taxon>
        <taxon>Bacillota</taxon>
        <taxon>Clostridia</taxon>
        <taxon>Lachnospirales</taxon>
        <taxon>Lachnospiraceae</taxon>
        <taxon>Hominifimenecus</taxon>
    </lineage>
</organism>
<dbReference type="Pfam" id="PF01992">
    <property type="entry name" value="vATP-synt_AC39"/>
    <property type="match status" value="1"/>
</dbReference>
<evidence type="ECO:0000256" key="2">
    <source>
        <dbReference type="ARBA" id="ARBA00022448"/>
    </source>
</evidence>
<gene>
    <name evidence="4" type="ORF">LKD81_02485</name>
</gene>
<dbReference type="PANTHER" id="PTHR38682">
    <property type="entry name" value="V-TYPE ATP SYNTHASE SUBUNIT C"/>
    <property type="match status" value="1"/>
</dbReference>
<proteinExistence type="inferred from homology"/>
<sequence>MGTDYTFACARVRGNERSLINKDKMLVMIDAKTMEDACKVLQEAGYGEGEVILPSAYEKALEAETTKLYEFLHSIAPDAEELNIFRYPFDYHNIKTLLKAEFLGISGREILMSGGTVPADTLAVLVKERNYMPLTSHMKAAIEESLDAHARTKDPQSVDLICDKYCYEDISETVDASGSEFVRGYVRLLIDTINLKTFARARRMNQPWSFFGDVFIPGGNISEKVFIAGYEENLTQFASRLSGYALAEAADGGSTELKENGGFTSLEKLCDDALIRYVKDAKYVSFGIEPILAYAVAKQMEIKSARIILAGKKAGINEGLLRERVRETYG</sequence>
<dbReference type="InterPro" id="IPR036079">
    <property type="entry name" value="ATPase_csu/dsu_sf"/>
</dbReference>
<keyword evidence="3" id="KW-0406">Ion transport</keyword>
<dbReference type="InterPro" id="IPR050873">
    <property type="entry name" value="V-ATPase_V0D/AC39_subunit"/>
</dbReference>
<comment type="similarity">
    <text evidence="1">Belongs to the V-ATPase V0D/AC39 subunit family.</text>
</comment>
<dbReference type="NCBIfam" id="NF002266">
    <property type="entry name" value="PRK01198.1-2"/>
    <property type="match status" value="1"/>
</dbReference>
<dbReference type="Gene3D" id="1.20.1690.10">
    <property type="entry name" value="V-type ATP synthase subunit C domain"/>
    <property type="match status" value="2"/>
</dbReference>
<protein>
    <submittedName>
        <fullName evidence="4">V-type ATP synthase subunit C</fullName>
    </submittedName>
</protein>
<keyword evidence="2" id="KW-0813">Transport</keyword>
<accession>A0AAE3E8J0</accession>
<dbReference type="InterPro" id="IPR002843">
    <property type="entry name" value="ATPase_V0-cplx_csu/dsu"/>
</dbReference>